<evidence type="ECO:0000313" key="1">
    <source>
        <dbReference type="EMBL" id="TQD68540.1"/>
    </source>
</evidence>
<accession>A0A540K2M5</accession>
<comment type="caution">
    <text evidence="1">The sequence shown here is derived from an EMBL/GenBank/DDBJ whole genome shotgun (WGS) entry which is preliminary data.</text>
</comment>
<evidence type="ECO:0000313" key="2">
    <source>
        <dbReference type="Proteomes" id="UP000315295"/>
    </source>
</evidence>
<protein>
    <submittedName>
        <fullName evidence="1">Uncharacterized protein</fullName>
    </submittedName>
</protein>
<sequence length="63" mass="7143">MGTPFTPSKDKIELQFATNHVGMLHLLLCKTDSLKYKQQQQQQPTLIALSRVSCMNLRTPLTV</sequence>
<dbReference type="AlphaFoldDB" id="A0A540K2M5"/>
<dbReference type="EMBL" id="VIEB01032166">
    <property type="protein sequence ID" value="TQD68540.1"/>
    <property type="molecule type" value="Genomic_DNA"/>
</dbReference>
<keyword evidence="2" id="KW-1185">Reference proteome</keyword>
<name>A0A540K2M5_MALBA</name>
<organism evidence="1 2">
    <name type="scientific">Malus baccata</name>
    <name type="common">Siberian crab apple</name>
    <name type="synonym">Pyrus baccata</name>
    <dbReference type="NCBI Taxonomy" id="106549"/>
    <lineage>
        <taxon>Eukaryota</taxon>
        <taxon>Viridiplantae</taxon>
        <taxon>Streptophyta</taxon>
        <taxon>Embryophyta</taxon>
        <taxon>Tracheophyta</taxon>
        <taxon>Spermatophyta</taxon>
        <taxon>Magnoliopsida</taxon>
        <taxon>eudicotyledons</taxon>
        <taxon>Gunneridae</taxon>
        <taxon>Pentapetalae</taxon>
        <taxon>rosids</taxon>
        <taxon>fabids</taxon>
        <taxon>Rosales</taxon>
        <taxon>Rosaceae</taxon>
        <taxon>Amygdaloideae</taxon>
        <taxon>Maleae</taxon>
        <taxon>Malus</taxon>
    </lineage>
</organism>
<reference evidence="1 2" key="1">
    <citation type="journal article" date="2019" name="G3 (Bethesda)">
        <title>Sequencing of a Wild Apple (Malus baccata) Genome Unravels the Differences Between Cultivated and Wild Apple Species Regarding Disease Resistance and Cold Tolerance.</title>
        <authorList>
            <person name="Chen X."/>
        </authorList>
    </citation>
    <scope>NUCLEOTIDE SEQUENCE [LARGE SCALE GENOMIC DNA]</scope>
    <source>
        <strain evidence="2">cv. Shandingzi</strain>
        <tissue evidence="1">Leaves</tissue>
    </source>
</reference>
<gene>
    <name evidence="1" type="ORF">C1H46_045927</name>
</gene>
<dbReference type="Proteomes" id="UP000315295">
    <property type="component" value="Unassembled WGS sequence"/>
</dbReference>
<proteinExistence type="predicted"/>